<feature type="compositionally biased region" description="Acidic residues" evidence="1">
    <location>
        <begin position="85"/>
        <end position="96"/>
    </location>
</feature>
<evidence type="ECO:0000313" key="3">
    <source>
        <dbReference type="Proteomes" id="UP000257317"/>
    </source>
</evidence>
<comment type="caution">
    <text evidence="2">The sequence shown here is derived from an EMBL/GenBank/DDBJ whole genome shotgun (WGS) entry which is preliminary data.</text>
</comment>
<organism evidence="2 3">
    <name type="scientific">Lactobacillus rodentium</name>
    <dbReference type="NCBI Taxonomy" id="947835"/>
    <lineage>
        <taxon>Bacteria</taxon>
        <taxon>Bacillati</taxon>
        <taxon>Bacillota</taxon>
        <taxon>Bacilli</taxon>
        <taxon>Lactobacillales</taxon>
        <taxon>Lactobacillaceae</taxon>
        <taxon>Lactobacillus</taxon>
    </lineage>
</organism>
<proteinExistence type="predicted"/>
<accession>A0A2Z6T7V3</accession>
<dbReference type="EMBL" id="BFBY01000001">
    <property type="protein sequence ID" value="GBG04328.1"/>
    <property type="molecule type" value="Genomic_DNA"/>
</dbReference>
<reference evidence="3" key="1">
    <citation type="submission" date="2018-03" db="EMBL/GenBank/DDBJ databases">
        <title>New taxa in the Lactobacillus gasseri group.</title>
        <authorList>
            <person name="Tanizawa Y."/>
            <person name="Tohno M."/>
            <person name="Endo A."/>
            <person name="Arita M."/>
        </authorList>
    </citation>
    <scope>NUCLEOTIDE SEQUENCE [LARGE SCALE GENOMIC DNA]</scope>
    <source>
        <strain evidence="3">DSM 24759</strain>
    </source>
</reference>
<keyword evidence="3" id="KW-1185">Reference proteome</keyword>
<name>A0A2Z6T7V3_9LACO</name>
<evidence type="ECO:0008006" key="4">
    <source>
        <dbReference type="Google" id="ProtNLM"/>
    </source>
</evidence>
<feature type="compositionally biased region" description="Polar residues" evidence="1">
    <location>
        <begin position="103"/>
        <end position="112"/>
    </location>
</feature>
<protein>
    <recommendedName>
        <fullName evidence="4">DUF1269 domain-containing family protein</fullName>
    </recommendedName>
</protein>
<sequence length="112" mass="12341">MKKVFSFALGSIVGLGAGLIAASMLLPDDTEDELKKKISENDKIQNLKEKYNKGTEVLRTQLKSFPKSVDDDSELKDFDDIVIDGSADDLGEDEKEDRDAISDLSNAETDKN</sequence>
<evidence type="ECO:0000256" key="1">
    <source>
        <dbReference type="SAM" id="MobiDB-lite"/>
    </source>
</evidence>
<dbReference type="AlphaFoldDB" id="A0A2Z6T7V3"/>
<dbReference type="RefSeq" id="WP_117117660.1">
    <property type="nucleotide sequence ID" value="NZ_BFBY01000001.1"/>
</dbReference>
<feature type="region of interest" description="Disordered" evidence="1">
    <location>
        <begin position="85"/>
        <end position="112"/>
    </location>
</feature>
<gene>
    <name evidence="2" type="ORF">LrDSM24759_02420</name>
</gene>
<dbReference type="Proteomes" id="UP000257317">
    <property type="component" value="Unassembled WGS sequence"/>
</dbReference>
<evidence type="ECO:0000313" key="2">
    <source>
        <dbReference type="EMBL" id="GBG04328.1"/>
    </source>
</evidence>
<dbReference type="OrthoDB" id="2329560at2"/>